<dbReference type="AlphaFoldDB" id="A0AAN9SGF5"/>
<reference evidence="1 2" key="1">
    <citation type="submission" date="2024-01" db="EMBL/GenBank/DDBJ databases">
        <title>The genomes of 5 underutilized Papilionoideae crops provide insights into root nodulation and disease resistanc.</title>
        <authorList>
            <person name="Jiang F."/>
        </authorList>
    </citation>
    <scope>NUCLEOTIDE SEQUENCE [LARGE SCALE GENOMIC DNA]</scope>
    <source>
        <strain evidence="1">DUOXIRENSHENG_FW03</strain>
        <tissue evidence="1">Leaves</tissue>
    </source>
</reference>
<name>A0AAN9SGF5_PSOTE</name>
<sequence length="208" mass="23807">MARVLGWLWRDGDGTDTLRRQRGVMLMDRPHVTRSRTNLCCLRNCNLKQTLFSQSMPTNDFLILVRWRHVEYIKPSTNKSGRDVIRIFAVVMMVLTVLGDGGREGVIKMECFLASDDDNKNWCYGLMVLMPYAGGSFISYPPSPPLLDLSLLDSYFLLGILVETSQWNKSLSKLYFHSHKQDPKLMIFLCIPGAKHVSERELHALVLV</sequence>
<organism evidence="1 2">
    <name type="scientific">Psophocarpus tetragonolobus</name>
    <name type="common">Winged bean</name>
    <name type="synonym">Dolichos tetragonolobus</name>
    <dbReference type="NCBI Taxonomy" id="3891"/>
    <lineage>
        <taxon>Eukaryota</taxon>
        <taxon>Viridiplantae</taxon>
        <taxon>Streptophyta</taxon>
        <taxon>Embryophyta</taxon>
        <taxon>Tracheophyta</taxon>
        <taxon>Spermatophyta</taxon>
        <taxon>Magnoliopsida</taxon>
        <taxon>eudicotyledons</taxon>
        <taxon>Gunneridae</taxon>
        <taxon>Pentapetalae</taxon>
        <taxon>rosids</taxon>
        <taxon>fabids</taxon>
        <taxon>Fabales</taxon>
        <taxon>Fabaceae</taxon>
        <taxon>Papilionoideae</taxon>
        <taxon>50 kb inversion clade</taxon>
        <taxon>NPAAA clade</taxon>
        <taxon>indigoferoid/millettioid clade</taxon>
        <taxon>Phaseoleae</taxon>
        <taxon>Psophocarpus</taxon>
    </lineage>
</organism>
<protein>
    <submittedName>
        <fullName evidence="1">Uncharacterized protein</fullName>
    </submittedName>
</protein>
<evidence type="ECO:0000313" key="2">
    <source>
        <dbReference type="Proteomes" id="UP001386955"/>
    </source>
</evidence>
<dbReference type="Proteomes" id="UP001386955">
    <property type="component" value="Unassembled WGS sequence"/>
</dbReference>
<evidence type="ECO:0000313" key="1">
    <source>
        <dbReference type="EMBL" id="KAK7395956.1"/>
    </source>
</evidence>
<gene>
    <name evidence="1" type="ORF">VNO78_16595</name>
</gene>
<comment type="caution">
    <text evidence="1">The sequence shown here is derived from an EMBL/GenBank/DDBJ whole genome shotgun (WGS) entry which is preliminary data.</text>
</comment>
<keyword evidence="2" id="KW-1185">Reference proteome</keyword>
<accession>A0AAN9SGF5</accession>
<dbReference type="EMBL" id="JAYMYS010000004">
    <property type="protein sequence ID" value="KAK7395956.1"/>
    <property type="molecule type" value="Genomic_DNA"/>
</dbReference>
<proteinExistence type="predicted"/>